<dbReference type="PANTHER" id="PTHR23249">
    <property type="entry name" value="TRAFFICKING PROTEIN PARTICLE COMPLEX SUBUNIT"/>
    <property type="match status" value="1"/>
</dbReference>
<proteinExistence type="inferred from homology"/>
<dbReference type="SMART" id="SM01399">
    <property type="entry name" value="Sybindin"/>
    <property type="match status" value="1"/>
</dbReference>
<name>A0A8J5XSS5_DIALT</name>
<keyword evidence="8" id="KW-1185">Reference proteome</keyword>
<dbReference type="InterPro" id="IPR011012">
    <property type="entry name" value="Longin-like_dom_sf"/>
</dbReference>
<keyword evidence="2 6" id="KW-0256">Endoplasmic reticulum</keyword>
<dbReference type="Proteomes" id="UP000751190">
    <property type="component" value="Unassembled WGS sequence"/>
</dbReference>
<comment type="similarity">
    <text evidence="5">Belongs to the TRAPP small subunits family. BET5 subfamily.</text>
</comment>
<dbReference type="GO" id="GO:0005794">
    <property type="term" value="C:Golgi apparatus"/>
    <property type="evidence" value="ECO:0007669"/>
    <property type="project" value="UniProtKB-SubCell"/>
</dbReference>
<dbReference type="InterPro" id="IPR007233">
    <property type="entry name" value="TRAPPC"/>
</dbReference>
<evidence type="ECO:0000256" key="6">
    <source>
        <dbReference type="RuleBase" id="RU366065"/>
    </source>
</evidence>
<dbReference type="OrthoDB" id="246406at2759"/>
<organism evidence="7 8">
    <name type="scientific">Diacronema lutheri</name>
    <name type="common">Unicellular marine alga</name>
    <name type="synonym">Monochrysis lutheri</name>
    <dbReference type="NCBI Taxonomy" id="2081491"/>
    <lineage>
        <taxon>Eukaryota</taxon>
        <taxon>Haptista</taxon>
        <taxon>Haptophyta</taxon>
        <taxon>Pavlovophyceae</taxon>
        <taxon>Pavlovales</taxon>
        <taxon>Pavlovaceae</taxon>
        <taxon>Diacronema</taxon>
    </lineage>
</organism>
<dbReference type="Pfam" id="PF04099">
    <property type="entry name" value="Sybindin"/>
    <property type="match status" value="1"/>
</dbReference>
<dbReference type="GO" id="GO:0006888">
    <property type="term" value="P:endoplasmic reticulum to Golgi vesicle-mediated transport"/>
    <property type="evidence" value="ECO:0007669"/>
    <property type="project" value="UniProtKB-UniRule"/>
</dbReference>
<evidence type="ECO:0000256" key="5">
    <source>
        <dbReference type="ARBA" id="ARBA00038167"/>
    </source>
</evidence>
<sequence>MIYNLYIYNKHGVCLLYHEWKRPNITAGSAMADQKLMFGFLFSLKQVVNKLTPDSGMPGFHACSTNKFKLNYYETATGLRFVLNTDPNCGDMRECIRYIYSAVFVEYASKNALYTAGEPLDNEQFLFALDKYVRSLPAFTSGAA</sequence>
<dbReference type="OMA" id="GKLMYGM"/>
<dbReference type="AlphaFoldDB" id="A0A8J5XSS5"/>
<comment type="caution">
    <text evidence="7">The sequence shown here is derived from an EMBL/GenBank/DDBJ whole genome shotgun (WGS) entry which is preliminary data.</text>
</comment>
<evidence type="ECO:0000313" key="8">
    <source>
        <dbReference type="Proteomes" id="UP000751190"/>
    </source>
</evidence>
<dbReference type="FunFam" id="3.30.450.70:FF:000006">
    <property type="entry name" value="Trafficking particle complex subunit 1"/>
    <property type="match status" value="1"/>
</dbReference>
<keyword evidence="4 6" id="KW-0333">Golgi apparatus</keyword>
<dbReference type="Gene3D" id="3.30.450.70">
    <property type="match status" value="1"/>
</dbReference>
<keyword evidence="1 6" id="KW-0813">Transport</keyword>
<comment type="subunit">
    <text evidence="6">Part of the multisubunit transport protein particle (TRAPP) complex.</text>
</comment>
<gene>
    <name evidence="7" type="ORF">KFE25_000551</name>
</gene>
<dbReference type="SUPFAM" id="SSF64356">
    <property type="entry name" value="SNARE-like"/>
    <property type="match status" value="1"/>
</dbReference>
<keyword evidence="3 6" id="KW-0931">ER-Golgi transport</keyword>
<evidence type="ECO:0000256" key="4">
    <source>
        <dbReference type="ARBA" id="ARBA00023034"/>
    </source>
</evidence>
<comment type="subcellular location">
    <subcellularLocation>
        <location evidence="6">Endoplasmic reticulum</location>
    </subcellularLocation>
    <subcellularLocation>
        <location evidence="6">Golgi apparatus</location>
        <location evidence="6">cis-Golgi network</location>
    </subcellularLocation>
</comment>
<evidence type="ECO:0000313" key="7">
    <source>
        <dbReference type="EMBL" id="KAG8467235.1"/>
    </source>
</evidence>
<evidence type="ECO:0000256" key="1">
    <source>
        <dbReference type="ARBA" id="ARBA00022448"/>
    </source>
</evidence>
<reference evidence="7" key="1">
    <citation type="submission" date="2021-05" db="EMBL/GenBank/DDBJ databases">
        <title>The genome of the haptophyte Pavlova lutheri (Diacronema luteri, Pavlovales) - a model for lipid biosynthesis in eukaryotic algae.</title>
        <authorList>
            <person name="Hulatt C.J."/>
            <person name="Posewitz M.C."/>
        </authorList>
    </citation>
    <scope>NUCLEOTIDE SEQUENCE</scope>
    <source>
        <strain evidence="7">NIVA-4/92</strain>
    </source>
</reference>
<accession>A0A8J5XSS5</accession>
<dbReference type="CDD" id="cd14855">
    <property type="entry name" value="TRAPPC1_MUM2"/>
    <property type="match status" value="1"/>
</dbReference>
<dbReference type="GO" id="GO:0030008">
    <property type="term" value="C:TRAPP complex"/>
    <property type="evidence" value="ECO:0007669"/>
    <property type="project" value="UniProtKB-UniRule"/>
</dbReference>
<dbReference type="GO" id="GO:0005783">
    <property type="term" value="C:endoplasmic reticulum"/>
    <property type="evidence" value="ECO:0007669"/>
    <property type="project" value="UniProtKB-SubCell"/>
</dbReference>
<dbReference type="PANTHER" id="PTHR23249:SF16">
    <property type="entry name" value="TRAFFICKING PROTEIN PARTICLE COMPLEX SUBUNIT 1"/>
    <property type="match status" value="1"/>
</dbReference>
<evidence type="ECO:0000256" key="2">
    <source>
        <dbReference type="ARBA" id="ARBA00022824"/>
    </source>
</evidence>
<evidence type="ECO:0000256" key="3">
    <source>
        <dbReference type="ARBA" id="ARBA00022892"/>
    </source>
</evidence>
<dbReference type="EMBL" id="JAGTXO010000006">
    <property type="protein sequence ID" value="KAG8467235.1"/>
    <property type="molecule type" value="Genomic_DNA"/>
</dbReference>
<protein>
    <recommendedName>
        <fullName evidence="6">Trafficking protein particle complex subunit</fullName>
    </recommendedName>
</protein>